<dbReference type="PANTHER" id="PTHR46865:SF7">
    <property type="entry name" value="MONOOXYGENASE, PUTATIVE (AFU_ORTHOLOGUE AFUA_8G07040)-RELATED"/>
    <property type="match status" value="1"/>
</dbReference>
<evidence type="ECO:0000256" key="1">
    <source>
        <dbReference type="ARBA" id="ARBA00022630"/>
    </source>
</evidence>
<proteinExistence type="predicted"/>
<dbReference type="GO" id="GO:0016491">
    <property type="term" value="F:oxidoreductase activity"/>
    <property type="evidence" value="ECO:0007669"/>
    <property type="project" value="UniProtKB-KW"/>
</dbReference>
<keyword evidence="3" id="KW-0560">Oxidoreductase</keyword>
<keyword evidence="2" id="KW-0274">FAD</keyword>
<dbReference type="PRINTS" id="PR00420">
    <property type="entry name" value="RNGMNOXGNASE"/>
</dbReference>
<comment type="caution">
    <text evidence="6">The sequence shown here is derived from an EMBL/GenBank/DDBJ whole genome shotgun (WGS) entry which is preliminary data.</text>
</comment>
<evidence type="ECO:0000256" key="3">
    <source>
        <dbReference type="ARBA" id="ARBA00023002"/>
    </source>
</evidence>
<keyword evidence="1" id="KW-0285">Flavoprotein</keyword>
<evidence type="ECO:0000256" key="4">
    <source>
        <dbReference type="SAM" id="Phobius"/>
    </source>
</evidence>
<reference evidence="6" key="1">
    <citation type="journal article" date="2020" name="Phytopathology">
        <title>Genome sequence of the chestnut blight fungus Cryphonectria parasitica EP155: A fundamental resource for an archetypical invasive plant pathogen.</title>
        <authorList>
            <person name="Crouch J.A."/>
            <person name="Dawe A."/>
            <person name="Aerts A."/>
            <person name="Barry K."/>
            <person name="Churchill A.C.L."/>
            <person name="Grimwood J."/>
            <person name="Hillman B."/>
            <person name="Milgroom M.G."/>
            <person name="Pangilinan J."/>
            <person name="Smith M."/>
            <person name="Salamov A."/>
            <person name="Schmutz J."/>
            <person name="Yadav J."/>
            <person name="Grigoriev I.V."/>
            <person name="Nuss D."/>
        </authorList>
    </citation>
    <scope>NUCLEOTIDE SEQUENCE</scope>
    <source>
        <strain evidence="6">EP155</strain>
    </source>
</reference>
<evidence type="ECO:0000259" key="5">
    <source>
        <dbReference type="Pfam" id="PF01494"/>
    </source>
</evidence>
<dbReference type="AlphaFoldDB" id="A0A9P5CI20"/>
<dbReference type="EMBL" id="MU032353">
    <property type="protein sequence ID" value="KAF3760278.1"/>
    <property type="molecule type" value="Genomic_DNA"/>
</dbReference>
<dbReference type="Gene3D" id="3.50.50.60">
    <property type="entry name" value="FAD/NAD(P)-binding domain"/>
    <property type="match status" value="1"/>
</dbReference>
<dbReference type="InterPro" id="IPR051704">
    <property type="entry name" value="FAD_aromatic-hydroxylase"/>
</dbReference>
<protein>
    <submittedName>
        <fullName evidence="6">FAD binding domain protein</fullName>
    </submittedName>
</protein>
<gene>
    <name evidence="6" type="ORF">M406DRAFT_269258</name>
</gene>
<dbReference type="RefSeq" id="XP_040771257.1">
    <property type="nucleotide sequence ID" value="XM_040917995.1"/>
</dbReference>
<keyword evidence="4" id="KW-0472">Membrane</keyword>
<dbReference type="GO" id="GO:0071949">
    <property type="term" value="F:FAD binding"/>
    <property type="evidence" value="ECO:0007669"/>
    <property type="project" value="InterPro"/>
</dbReference>
<dbReference type="InterPro" id="IPR036188">
    <property type="entry name" value="FAD/NAD-bd_sf"/>
</dbReference>
<dbReference type="Pfam" id="PF01494">
    <property type="entry name" value="FAD_binding_3"/>
    <property type="match status" value="1"/>
</dbReference>
<name>A0A9P5CI20_CRYP1</name>
<dbReference type="Proteomes" id="UP000803844">
    <property type="component" value="Unassembled WGS sequence"/>
</dbReference>
<evidence type="ECO:0000313" key="7">
    <source>
        <dbReference type="Proteomes" id="UP000803844"/>
    </source>
</evidence>
<feature type="domain" description="FAD-binding" evidence="5">
    <location>
        <begin position="4"/>
        <end position="349"/>
    </location>
</feature>
<dbReference type="SUPFAM" id="SSF51905">
    <property type="entry name" value="FAD/NAD(P)-binding domain"/>
    <property type="match status" value="1"/>
</dbReference>
<keyword evidence="4" id="KW-0812">Transmembrane</keyword>
<evidence type="ECO:0000256" key="2">
    <source>
        <dbReference type="ARBA" id="ARBA00022827"/>
    </source>
</evidence>
<evidence type="ECO:0000313" key="6">
    <source>
        <dbReference type="EMBL" id="KAF3760278.1"/>
    </source>
</evidence>
<sequence>MPKLKVLICGAGIAGNALAGWLSNLDHDITVIERFPSLRASGLQVDLRGHGVEVMKRMGIEKVVRAKTVNEPGMELVDSSGKSRAYFPANRTGQGPQAFTSEFEIMRGDLCRILYNVARPRVKFQWGISVQNLDDKGDFVEVLFSDGTTDRFDLVVGADGISSRTRRMMLGPGTPDMIDYIGVCISYFTIAREAQPGEEWTAKGYFGTGKRWILTRRNDPHRLQVYLGCDAVRLQDVKKGDVAEEKKALQRIFQGIGWEIAGILKSLGDTDDLYCERIGVVKMPSWSSNRVVLVGDAAHCPTPNAGMGVTSSLVGAYVLAGEIGHAQSDTDLLSALKAYDQKYRPFIDRLQHGISSKKSWLRKLFDNIVATPFGVRVLYWFITLIGLLRLDIVMKFFGHEDTKTWPLPDYKITCASGDEGEEEEDGEDRT</sequence>
<keyword evidence="7" id="KW-1185">Reference proteome</keyword>
<dbReference type="InterPro" id="IPR002938">
    <property type="entry name" value="FAD-bd"/>
</dbReference>
<dbReference type="PANTHER" id="PTHR46865">
    <property type="entry name" value="OXIDOREDUCTASE-RELATED"/>
    <property type="match status" value="1"/>
</dbReference>
<feature type="transmembrane region" description="Helical" evidence="4">
    <location>
        <begin position="377"/>
        <end position="397"/>
    </location>
</feature>
<organism evidence="6 7">
    <name type="scientific">Cryphonectria parasitica (strain ATCC 38755 / EP155)</name>
    <dbReference type="NCBI Taxonomy" id="660469"/>
    <lineage>
        <taxon>Eukaryota</taxon>
        <taxon>Fungi</taxon>
        <taxon>Dikarya</taxon>
        <taxon>Ascomycota</taxon>
        <taxon>Pezizomycotina</taxon>
        <taxon>Sordariomycetes</taxon>
        <taxon>Sordariomycetidae</taxon>
        <taxon>Diaporthales</taxon>
        <taxon>Cryphonectriaceae</taxon>
        <taxon>Cryphonectria-Endothia species complex</taxon>
        <taxon>Cryphonectria</taxon>
    </lineage>
</organism>
<accession>A0A9P5CI20</accession>
<keyword evidence="4" id="KW-1133">Transmembrane helix</keyword>
<dbReference type="OrthoDB" id="655030at2759"/>
<dbReference type="GeneID" id="63835124"/>